<dbReference type="RefSeq" id="XP_007777175.1">
    <property type="nucleotide sequence ID" value="XM_007778985.1"/>
</dbReference>
<reference evidence="5" key="1">
    <citation type="submission" date="2012-06" db="EMBL/GenBank/DDBJ databases">
        <title>The genome sequence of Coniosporium apollinis CBS 100218.</title>
        <authorList>
            <consortium name="The Broad Institute Genome Sequencing Platform"/>
            <person name="Cuomo C."/>
            <person name="Gorbushina A."/>
            <person name="Noack S."/>
            <person name="Walker B."/>
            <person name="Young S.K."/>
            <person name="Zeng Q."/>
            <person name="Gargeya S."/>
            <person name="Fitzgerald M."/>
            <person name="Haas B."/>
            <person name="Abouelleil A."/>
            <person name="Alvarado L."/>
            <person name="Arachchi H.M."/>
            <person name="Berlin A.M."/>
            <person name="Chapman S.B."/>
            <person name="Goldberg J."/>
            <person name="Griggs A."/>
            <person name="Gujja S."/>
            <person name="Hansen M."/>
            <person name="Howarth C."/>
            <person name="Imamovic A."/>
            <person name="Larimer J."/>
            <person name="McCowan C."/>
            <person name="Montmayeur A."/>
            <person name="Murphy C."/>
            <person name="Neiman D."/>
            <person name="Pearson M."/>
            <person name="Priest M."/>
            <person name="Roberts A."/>
            <person name="Saif S."/>
            <person name="Shea T."/>
            <person name="Sisk P."/>
            <person name="Sykes S."/>
            <person name="Wortman J."/>
            <person name="Nusbaum C."/>
            <person name="Birren B."/>
        </authorList>
    </citation>
    <scope>NUCLEOTIDE SEQUENCE [LARGE SCALE GENOMIC DNA]</scope>
    <source>
        <strain evidence="5">CBS 100218</strain>
    </source>
</reference>
<evidence type="ECO:0000313" key="5">
    <source>
        <dbReference type="Proteomes" id="UP000016924"/>
    </source>
</evidence>
<sequence length="558" mass="63207">MPYLTAAASAGKKRKRDVEDRHANQRAKTKSRSKPTAAEEEDPQAQILLLENQILESRRHYNNIATLLSTARQTNGDSEITQTALIALCRVFSRLMAAGSMVKRRTTPETEVVITQWLRGRYQEYTQLLLDSLRGVDAVEQSTVLTLLMRLVKEESIHLHNQGDNAWKNGLFARVIGALLELSESADLVNGFLEEYVEEYDDVRFYMFQVLPSLLRADRTPDAQERATVNALALLSGIENVPESKDDLDSYFGEAPDREKHSLKSLQSHKRQAQDAWLALLRSGLSKEQRKAVLGIMTHRVVPWFVKVELLMDFLTDSYNVGGATSLLALSGLFYLIQEKNLDYPSFYPKLYSLLDAGILHSKHRSRFFRLLDTFMSSTHLPAALVASFIKRLSRLALQAPPAGIVVVVPWAYNMLMKHPSCTFMIHREIRVPEARKQLEEEGMDDPFDMNEVDPMQTGAIESSLWEIETLQSHYHPNVGTLAKIISEQFTKRSYNLEDFLDHSYNGLIEAELARELKKAPVVEYEIPKRIFTDEGEGVGHLGGLMAKVLEVSKLDSE</sequence>
<proteinExistence type="inferred from homology"/>
<dbReference type="GO" id="GO:0032040">
    <property type="term" value="C:small-subunit processome"/>
    <property type="evidence" value="ECO:0007669"/>
    <property type="project" value="EnsemblFungi"/>
</dbReference>
<protein>
    <recommendedName>
        <fullName evidence="3">CCAAT-binding factor domain-containing protein</fullName>
    </recommendedName>
</protein>
<dbReference type="InterPro" id="IPR027193">
    <property type="entry name" value="Noc4"/>
</dbReference>
<dbReference type="GeneID" id="19898387"/>
<feature type="region of interest" description="Disordered" evidence="2">
    <location>
        <begin position="1"/>
        <end position="43"/>
    </location>
</feature>
<dbReference type="GO" id="GO:0000480">
    <property type="term" value="P:endonucleolytic cleavage in 5'-ETS of tricistronic rRNA transcript (SSU-rRNA, 5.8S rRNA, LSU-rRNA)"/>
    <property type="evidence" value="ECO:0007669"/>
    <property type="project" value="EnsemblFungi"/>
</dbReference>
<evidence type="ECO:0000313" key="4">
    <source>
        <dbReference type="EMBL" id="EON61858.1"/>
    </source>
</evidence>
<feature type="compositionally biased region" description="Basic residues" evidence="2">
    <location>
        <begin position="24"/>
        <end position="33"/>
    </location>
</feature>
<dbReference type="PANTHER" id="PTHR12455">
    <property type="entry name" value="NUCLEOLAR COMPLEX PROTEIN 4"/>
    <property type="match status" value="1"/>
</dbReference>
<dbReference type="Proteomes" id="UP000016924">
    <property type="component" value="Unassembled WGS sequence"/>
</dbReference>
<evidence type="ECO:0000256" key="2">
    <source>
        <dbReference type="SAM" id="MobiDB-lite"/>
    </source>
</evidence>
<dbReference type="GO" id="GO:0005829">
    <property type="term" value="C:cytosol"/>
    <property type="evidence" value="ECO:0007669"/>
    <property type="project" value="EnsemblFungi"/>
</dbReference>
<dbReference type="PANTHER" id="PTHR12455:SF0">
    <property type="entry name" value="NUCLEOLAR COMPLEX PROTEIN 4 HOMOLOG"/>
    <property type="match status" value="1"/>
</dbReference>
<dbReference type="Pfam" id="PF03914">
    <property type="entry name" value="CBF"/>
    <property type="match status" value="1"/>
</dbReference>
<organism evidence="4 5">
    <name type="scientific">Coniosporium apollinis (strain CBS 100218)</name>
    <name type="common">Rock-inhabiting black yeast</name>
    <dbReference type="NCBI Taxonomy" id="1168221"/>
    <lineage>
        <taxon>Eukaryota</taxon>
        <taxon>Fungi</taxon>
        <taxon>Dikarya</taxon>
        <taxon>Ascomycota</taxon>
        <taxon>Pezizomycotina</taxon>
        <taxon>Dothideomycetes</taxon>
        <taxon>Dothideomycetes incertae sedis</taxon>
        <taxon>Coniosporium</taxon>
    </lineage>
</organism>
<gene>
    <name evidence="4" type="ORF">W97_01076</name>
</gene>
<evidence type="ECO:0000256" key="1">
    <source>
        <dbReference type="ARBA" id="ARBA00007797"/>
    </source>
</evidence>
<keyword evidence="5" id="KW-1185">Reference proteome</keyword>
<dbReference type="EMBL" id="JH767557">
    <property type="protein sequence ID" value="EON61858.1"/>
    <property type="molecule type" value="Genomic_DNA"/>
</dbReference>
<dbReference type="InterPro" id="IPR005612">
    <property type="entry name" value="CCAAT-binding_factor"/>
</dbReference>
<dbReference type="eggNOG" id="KOG2154">
    <property type="taxonomic scope" value="Eukaryota"/>
</dbReference>
<dbReference type="OMA" id="YYNNIVT"/>
<dbReference type="AlphaFoldDB" id="R7YIZ2"/>
<accession>R7YIZ2</accession>
<name>R7YIZ2_CONA1</name>
<feature type="domain" description="CCAAT-binding factor" evidence="3">
    <location>
        <begin position="326"/>
        <end position="483"/>
    </location>
</feature>
<evidence type="ECO:0000259" key="3">
    <source>
        <dbReference type="Pfam" id="PF03914"/>
    </source>
</evidence>
<dbReference type="GO" id="GO:0000447">
    <property type="term" value="P:endonucleolytic cleavage in ITS1 to separate SSU-rRNA from 5.8S rRNA and LSU-rRNA from tricistronic rRNA transcript (SSU-rRNA, 5.8S rRNA, LSU-rRNA)"/>
    <property type="evidence" value="ECO:0007669"/>
    <property type="project" value="EnsemblFungi"/>
</dbReference>
<dbReference type="GO" id="GO:0030692">
    <property type="term" value="C:Noc4p-Nop14p complex"/>
    <property type="evidence" value="ECO:0007669"/>
    <property type="project" value="EnsemblFungi"/>
</dbReference>
<dbReference type="HOGENOM" id="CLU_015945_1_0_1"/>
<dbReference type="GO" id="GO:0000472">
    <property type="term" value="P:endonucleolytic cleavage to generate mature 5'-end of SSU-rRNA from (SSU-rRNA, 5.8S rRNA, LSU-rRNA)"/>
    <property type="evidence" value="ECO:0007669"/>
    <property type="project" value="EnsemblFungi"/>
</dbReference>
<dbReference type="OrthoDB" id="10263185at2759"/>
<dbReference type="STRING" id="1168221.R7YIZ2"/>
<comment type="similarity">
    <text evidence="1">Belongs to the CBF/MAK21 family.</text>
</comment>